<dbReference type="Proteomes" id="UP000240212">
    <property type="component" value="Unassembled WGS sequence"/>
</dbReference>
<dbReference type="GO" id="GO:0047975">
    <property type="term" value="F:guanosine phosphorylase activity"/>
    <property type="evidence" value="ECO:0007669"/>
    <property type="project" value="RHEA"/>
</dbReference>
<dbReference type="GO" id="GO:0004850">
    <property type="term" value="F:uridine phosphorylase activity"/>
    <property type="evidence" value="ECO:0007669"/>
    <property type="project" value="RHEA"/>
</dbReference>
<dbReference type="FunFam" id="2.60.120.10:FF:000016">
    <property type="entry name" value="Pyrimidine/purine nucleoside phosphorylase"/>
    <property type="match status" value="1"/>
</dbReference>
<keyword evidence="5" id="KW-1185">Reference proteome</keyword>
<dbReference type="EC" id="2.4.2.1" evidence="3"/>
<dbReference type="InterPro" id="IPR009664">
    <property type="entry name" value="Ppnp"/>
</dbReference>
<proteinExistence type="inferred from homology"/>
<evidence type="ECO:0000313" key="4">
    <source>
        <dbReference type="EMBL" id="PSN09252.1"/>
    </source>
</evidence>
<dbReference type="PANTHER" id="PTHR36540">
    <property type="entry name" value="PYRIMIDINE/PURINE NUCLEOSIDE PHOSPHORYLASE"/>
    <property type="match status" value="1"/>
</dbReference>
<comment type="catalytic activity">
    <reaction evidence="3">
        <text>xanthosine + phosphate = alpha-D-ribose 1-phosphate + xanthine</text>
        <dbReference type="Rhea" id="RHEA:27638"/>
        <dbReference type="ChEBI" id="CHEBI:17712"/>
        <dbReference type="ChEBI" id="CHEBI:18107"/>
        <dbReference type="ChEBI" id="CHEBI:43474"/>
        <dbReference type="ChEBI" id="CHEBI:57720"/>
        <dbReference type="EC" id="2.4.2.1"/>
    </reaction>
</comment>
<dbReference type="Gene3D" id="2.60.120.10">
    <property type="entry name" value="Jelly Rolls"/>
    <property type="match status" value="1"/>
</dbReference>
<comment type="catalytic activity">
    <reaction evidence="3">
        <text>thymidine + phosphate = 2-deoxy-alpha-D-ribose 1-phosphate + thymine</text>
        <dbReference type="Rhea" id="RHEA:16037"/>
        <dbReference type="ChEBI" id="CHEBI:17748"/>
        <dbReference type="ChEBI" id="CHEBI:17821"/>
        <dbReference type="ChEBI" id="CHEBI:43474"/>
        <dbReference type="ChEBI" id="CHEBI:57259"/>
        <dbReference type="EC" id="2.4.2.2"/>
    </reaction>
</comment>
<dbReference type="EC" id="2.4.2.2" evidence="3"/>
<reference evidence="4 5" key="1">
    <citation type="submission" date="2018-03" db="EMBL/GenBank/DDBJ databases">
        <title>Draft genome sequence of the first documented clinical Siccibacter turicensis isolate in Austria.</title>
        <authorList>
            <person name="Lepuschitz S."/>
            <person name="Pekard-Amenitsch S."/>
            <person name="Haunold R."/>
            <person name="Schill S."/>
            <person name="Mach R."/>
            <person name="Allerberger F."/>
            <person name="Ruppitsch W."/>
            <person name="Forsythe S.J."/>
        </authorList>
    </citation>
    <scope>NUCLEOTIDE SEQUENCE [LARGE SCALE GENOMIC DNA]</scope>
    <source>
        <strain evidence="4 5">6100069499-17</strain>
    </source>
</reference>
<evidence type="ECO:0000313" key="5">
    <source>
        <dbReference type="Proteomes" id="UP000240212"/>
    </source>
</evidence>
<comment type="catalytic activity">
    <reaction evidence="3">
        <text>a purine D-ribonucleoside + phosphate = a purine nucleobase + alpha-D-ribose 1-phosphate</text>
        <dbReference type="Rhea" id="RHEA:19805"/>
        <dbReference type="ChEBI" id="CHEBI:26386"/>
        <dbReference type="ChEBI" id="CHEBI:43474"/>
        <dbReference type="ChEBI" id="CHEBI:57720"/>
        <dbReference type="ChEBI" id="CHEBI:142355"/>
        <dbReference type="EC" id="2.4.2.1"/>
    </reaction>
</comment>
<dbReference type="GO" id="GO:0005829">
    <property type="term" value="C:cytosol"/>
    <property type="evidence" value="ECO:0007669"/>
    <property type="project" value="TreeGrafter"/>
</dbReference>
<comment type="catalytic activity">
    <reaction evidence="3">
        <text>adenosine + phosphate = alpha-D-ribose 1-phosphate + adenine</text>
        <dbReference type="Rhea" id="RHEA:27642"/>
        <dbReference type="ChEBI" id="CHEBI:16335"/>
        <dbReference type="ChEBI" id="CHEBI:16708"/>
        <dbReference type="ChEBI" id="CHEBI:43474"/>
        <dbReference type="ChEBI" id="CHEBI:57720"/>
        <dbReference type="EC" id="2.4.2.1"/>
    </reaction>
</comment>
<dbReference type="GO" id="GO:0004731">
    <property type="term" value="F:purine-nucleoside phosphorylase activity"/>
    <property type="evidence" value="ECO:0007669"/>
    <property type="project" value="UniProtKB-UniRule"/>
</dbReference>
<dbReference type="GO" id="GO:0009032">
    <property type="term" value="F:thymidine phosphorylase activity"/>
    <property type="evidence" value="ECO:0007669"/>
    <property type="project" value="RHEA"/>
</dbReference>
<dbReference type="HAMAP" id="MF_01537">
    <property type="entry name" value="Nucleos_phosphorylase_PpnP"/>
    <property type="match status" value="1"/>
</dbReference>
<sequence>MLQNNEYFSGKVKSIGFTSSTTGKASVGVMAEGEYNFSTAQPEEMTVVSGALNVLLPGETEWKVYGPGERFNVPGHSEFHLQVAEPTSYLCRYLKG</sequence>
<evidence type="ECO:0000256" key="3">
    <source>
        <dbReference type="HAMAP-Rule" id="MF_01537"/>
    </source>
</evidence>
<comment type="catalytic activity">
    <reaction evidence="3">
        <text>guanosine + phosphate = alpha-D-ribose 1-phosphate + guanine</text>
        <dbReference type="Rhea" id="RHEA:13233"/>
        <dbReference type="ChEBI" id="CHEBI:16235"/>
        <dbReference type="ChEBI" id="CHEBI:16750"/>
        <dbReference type="ChEBI" id="CHEBI:43474"/>
        <dbReference type="ChEBI" id="CHEBI:57720"/>
        <dbReference type="EC" id="2.4.2.1"/>
    </reaction>
</comment>
<keyword evidence="1 3" id="KW-0328">Glycosyltransferase</keyword>
<protein>
    <recommendedName>
        <fullName evidence="3">Pyrimidine/purine nucleoside phosphorylase</fullName>
        <ecNumber evidence="3">2.4.2.1</ecNumber>
        <ecNumber evidence="3">2.4.2.2</ecNumber>
    </recommendedName>
    <alternativeName>
        <fullName evidence="3">Adenosine phosphorylase</fullName>
    </alternativeName>
    <alternativeName>
        <fullName evidence="3">Cytidine phosphorylase</fullName>
    </alternativeName>
    <alternativeName>
        <fullName evidence="3">Guanosine phosphorylase</fullName>
    </alternativeName>
    <alternativeName>
        <fullName evidence="3">Inosine phosphorylase</fullName>
    </alternativeName>
    <alternativeName>
        <fullName evidence="3">Thymidine phosphorylase</fullName>
    </alternativeName>
    <alternativeName>
        <fullName evidence="3">Uridine phosphorylase</fullName>
    </alternativeName>
    <alternativeName>
        <fullName evidence="3">Xanthosine phosphorylase</fullName>
    </alternativeName>
</protein>
<dbReference type="SUPFAM" id="SSF51182">
    <property type="entry name" value="RmlC-like cupins"/>
    <property type="match status" value="1"/>
</dbReference>
<comment type="catalytic activity">
    <reaction evidence="3">
        <text>cytidine + phosphate = cytosine + alpha-D-ribose 1-phosphate</text>
        <dbReference type="Rhea" id="RHEA:52540"/>
        <dbReference type="ChEBI" id="CHEBI:16040"/>
        <dbReference type="ChEBI" id="CHEBI:17562"/>
        <dbReference type="ChEBI" id="CHEBI:43474"/>
        <dbReference type="ChEBI" id="CHEBI:57720"/>
        <dbReference type="EC" id="2.4.2.2"/>
    </reaction>
</comment>
<dbReference type="AlphaFoldDB" id="A0A2P8VNW3"/>
<evidence type="ECO:0000256" key="1">
    <source>
        <dbReference type="ARBA" id="ARBA00022676"/>
    </source>
</evidence>
<dbReference type="InterPro" id="IPR011051">
    <property type="entry name" value="RmlC_Cupin_sf"/>
</dbReference>
<gene>
    <name evidence="3" type="primary">ppnP</name>
    <name evidence="4" type="ORF">C7G83_00400</name>
</gene>
<comment type="similarity">
    <text evidence="3">Belongs to the nucleoside phosphorylase PpnP family.</text>
</comment>
<comment type="function">
    <text evidence="3">Catalyzes the phosphorolysis of diverse nucleosides, yielding D-ribose 1-phosphate and the respective free bases. Can use uridine, adenosine, guanosine, cytidine, thymidine, inosine and xanthosine as substrates. Also catalyzes the reverse reactions.</text>
</comment>
<dbReference type="STRING" id="1388748.GCA_000463155_01833"/>
<name>A0A2P8VNW3_9ENTR</name>
<dbReference type="NCBIfam" id="NF007875">
    <property type="entry name" value="PRK10579.1"/>
    <property type="match status" value="1"/>
</dbReference>
<comment type="caution">
    <text evidence="4">The sequence shown here is derived from an EMBL/GenBank/DDBJ whole genome shotgun (WGS) entry which is preliminary data.</text>
</comment>
<evidence type="ECO:0000256" key="2">
    <source>
        <dbReference type="ARBA" id="ARBA00022679"/>
    </source>
</evidence>
<dbReference type="OrthoDB" id="9793848at2"/>
<keyword evidence="2 3" id="KW-0808">Transferase</keyword>
<dbReference type="Pfam" id="PF06865">
    <property type="entry name" value="Ppnp"/>
    <property type="match status" value="1"/>
</dbReference>
<comment type="catalytic activity">
    <reaction evidence="3">
        <text>uridine + phosphate = alpha-D-ribose 1-phosphate + uracil</text>
        <dbReference type="Rhea" id="RHEA:24388"/>
        <dbReference type="ChEBI" id="CHEBI:16704"/>
        <dbReference type="ChEBI" id="CHEBI:17568"/>
        <dbReference type="ChEBI" id="CHEBI:43474"/>
        <dbReference type="ChEBI" id="CHEBI:57720"/>
        <dbReference type="EC" id="2.4.2.2"/>
    </reaction>
</comment>
<dbReference type="EMBL" id="PYEP01000001">
    <property type="protein sequence ID" value="PSN09252.1"/>
    <property type="molecule type" value="Genomic_DNA"/>
</dbReference>
<dbReference type="InterPro" id="IPR014710">
    <property type="entry name" value="RmlC-like_jellyroll"/>
</dbReference>
<accession>A0A2P8VNW3</accession>
<dbReference type="CDD" id="cd20296">
    <property type="entry name" value="cupin_PpnP-like"/>
    <property type="match status" value="1"/>
</dbReference>
<dbReference type="RefSeq" id="WP_106875839.1">
    <property type="nucleotide sequence ID" value="NZ_PYEP01000001.1"/>
</dbReference>
<dbReference type="PANTHER" id="PTHR36540:SF1">
    <property type="entry name" value="PYRIMIDINE_PURINE NUCLEOSIDE PHOSPHORYLASE"/>
    <property type="match status" value="1"/>
</dbReference>
<comment type="catalytic activity">
    <reaction evidence="3">
        <text>inosine + phosphate = alpha-D-ribose 1-phosphate + hypoxanthine</text>
        <dbReference type="Rhea" id="RHEA:27646"/>
        <dbReference type="ChEBI" id="CHEBI:17368"/>
        <dbReference type="ChEBI" id="CHEBI:17596"/>
        <dbReference type="ChEBI" id="CHEBI:43474"/>
        <dbReference type="ChEBI" id="CHEBI:57720"/>
        <dbReference type="EC" id="2.4.2.1"/>
    </reaction>
</comment>
<organism evidence="4 5">
    <name type="scientific">Siccibacter turicensis</name>
    <dbReference type="NCBI Taxonomy" id="357233"/>
    <lineage>
        <taxon>Bacteria</taxon>
        <taxon>Pseudomonadati</taxon>
        <taxon>Pseudomonadota</taxon>
        <taxon>Gammaproteobacteria</taxon>
        <taxon>Enterobacterales</taxon>
        <taxon>Enterobacteriaceae</taxon>
        <taxon>Siccibacter</taxon>
    </lineage>
</organism>